<evidence type="ECO:0000313" key="2">
    <source>
        <dbReference type="EMBL" id="GEQ54333.1"/>
    </source>
</evidence>
<dbReference type="InterPro" id="IPR046929">
    <property type="entry name" value="HTH_Tnp"/>
</dbReference>
<dbReference type="Proteomes" id="UP000886607">
    <property type="component" value="Unassembled WGS sequence"/>
</dbReference>
<accession>A0AAN4RLU6</accession>
<gene>
    <name evidence="1" type="ORF">TK11N_10440</name>
    <name evidence="2" type="ORF">TK2N_11770</name>
</gene>
<evidence type="ECO:0000313" key="3">
    <source>
        <dbReference type="Proteomes" id="UP000886597"/>
    </source>
</evidence>
<dbReference type="RefSeq" id="WP_202583817.1">
    <property type="nucleotide sequence ID" value="NZ_BKBO01000013.1"/>
</dbReference>
<keyword evidence="4" id="KW-1185">Reference proteome</keyword>
<reference evidence="2" key="1">
    <citation type="submission" date="2019-08" db="EMBL/GenBank/DDBJ databases">
        <authorList>
            <person name="Ishikawa M."/>
            <person name="Suzuki T."/>
            <person name="Matsutani M."/>
        </authorList>
    </citation>
    <scope>NUCLEOTIDE SEQUENCE</scope>
    <source>
        <strain evidence="2">7C1</strain>
        <strain evidence="1">8C4</strain>
    </source>
</reference>
<dbReference type="Pfam" id="PF20310">
    <property type="entry name" value="HTH_Tnp_2"/>
    <property type="match status" value="1"/>
</dbReference>
<comment type="caution">
    <text evidence="2">The sequence shown here is derived from an EMBL/GenBank/DDBJ whole genome shotgun (WGS) entry which is preliminary data.</text>
</comment>
<protein>
    <submittedName>
        <fullName evidence="2">Uncharacterized protein</fullName>
    </submittedName>
</protein>
<dbReference type="AlphaFoldDB" id="A0AAN4RLU6"/>
<evidence type="ECO:0000313" key="4">
    <source>
        <dbReference type="Proteomes" id="UP000886607"/>
    </source>
</evidence>
<name>A0AAN4RLU6_9ENTE</name>
<sequence length="147" mass="17219">MGKNYFTEEQIAELNLNPNVQKVSTKAITYTESFRQWFYQEYQDGKMPSIIFQEAGFDTNVLGKQRIQNFSKRTKNMAQRLEGFTDLRAQNTGRPRNKEHTTEQELDYLRHKVALQEQQIDALKKTNFINRQAARATPKRNSNSSKP</sequence>
<dbReference type="EMBL" id="BKBQ01000015">
    <property type="protein sequence ID" value="GEQ54333.1"/>
    <property type="molecule type" value="Genomic_DNA"/>
</dbReference>
<dbReference type="EMBL" id="BKBO01000013">
    <property type="protein sequence ID" value="GEQ49192.1"/>
    <property type="molecule type" value="Genomic_DNA"/>
</dbReference>
<dbReference type="Proteomes" id="UP000886597">
    <property type="component" value="Unassembled WGS sequence"/>
</dbReference>
<organism evidence="2 3">
    <name type="scientific">Tetragenococcus koreensis</name>
    <dbReference type="NCBI Taxonomy" id="290335"/>
    <lineage>
        <taxon>Bacteria</taxon>
        <taxon>Bacillati</taxon>
        <taxon>Bacillota</taxon>
        <taxon>Bacilli</taxon>
        <taxon>Lactobacillales</taxon>
        <taxon>Enterococcaceae</taxon>
        <taxon>Tetragenococcus</taxon>
    </lineage>
</organism>
<evidence type="ECO:0000313" key="1">
    <source>
        <dbReference type="EMBL" id="GEQ49192.1"/>
    </source>
</evidence>
<reference evidence="2" key="2">
    <citation type="journal article" date="2020" name="Int. Dairy J.">
        <title>Lactic acid bacterial diversity in Brie cheese focusing on salt concentration and pH of isolation medium and characterisation of halophilic and alkaliphilic lactic acid bacterial isolates.</title>
        <authorList>
            <person name="Unno R."/>
            <person name="Matsutani M."/>
            <person name="Suzuki T."/>
            <person name="Kodama K."/>
            <person name="Matsushita H."/>
            <person name="Yamasato K."/>
            <person name="Koizumi Y."/>
            <person name="Ishikawa M."/>
        </authorList>
    </citation>
    <scope>NUCLEOTIDE SEQUENCE</scope>
    <source>
        <strain evidence="2">7C1</strain>
        <strain evidence="1">8C4</strain>
    </source>
</reference>
<proteinExistence type="predicted"/>